<keyword evidence="1" id="KW-0853">WD repeat</keyword>
<dbReference type="Pfam" id="PF00400">
    <property type="entry name" value="WD40"/>
    <property type="match status" value="4"/>
</dbReference>
<dbReference type="SMART" id="SM00320">
    <property type="entry name" value="WD40"/>
    <property type="match status" value="4"/>
</dbReference>
<comment type="caution">
    <text evidence="2">The sequence shown here is derived from an EMBL/GenBank/DDBJ whole genome shotgun (WGS) entry which is preliminary data.</text>
</comment>
<dbReference type="PROSITE" id="PS50082">
    <property type="entry name" value="WD_REPEATS_2"/>
    <property type="match status" value="3"/>
</dbReference>
<dbReference type="InterPro" id="IPR001680">
    <property type="entry name" value="WD40_rpt"/>
</dbReference>
<feature type="repeat" description="WD" evidence="1">
    <location>
        <begin position="375"/>
        <end position="407"/>
    </location>
</feature>
<proteinExistence type="predicted"/>
<accession>A0A8S1YMP8</accession>
<dbReference type="EMBL" id="CAJJDO010000170">
    <property type="protein sequence ID" value="CAD8212632.1"/>
    <property type="molecule type" value="Genomic_DNA"/>
</dbReference>
<evidence type="ECO:0008006" key="4">
    <source>
        <dbReference type="Google" id="ProtNLM"/>
    </source>
</evidence>
<evidence type="ECO:0000313" key="2">
    <source>
        <dbReference type="EMBL" id="CAD8212632.1"/>
    </source>
</evidence>
<sequence>MKKCKTIETQEMLQCSNKHNNCPVIVILLDKDLEGAQRLVCQQCIVNNLGFINGISITQGLCRIQSIKEQIFDSISIHFQLAYDKLEAFQGQIQQVKRDFLQSINQITENLDLWMKQFVTLKEGYEQYSLLAEIDILNKPSDQLIELEKQKFKDKIKTITDQYWTKIFQNIQALERTSKDQKLLFQLNQLQDLNLNLETIQSVENVQNEQQQKESNQSTISQVDKQNRVQSQLIQEVNQEQQCHVLDFNNDNSLIAASCDKNIKIWKFRDGQMIDQNIVLTGHESDVFCILFSKKINWIVSGDKNNHIRSWIQKQGSFGATQWESSQPLTQHKSFILCLYLNQNEDELISGSGDQTIKVWRVNCQSNKIEFLYSLCKHNGYVDKVNLNSKETQMVSCGWDKQIILWEKDGSNKWQFKYILTQSIQDIGIRIGYLEDDTIVWCQLEKPFLHVFKSQNGKFQERSDLKVQLKEIIPENNFFDYNLFQLKYLSKEKVLIFKSNRYLYFMKQSLNSQLIYLCNPIDLQTIESYGNITNDGKYLVNWNKKCKQFLIYKFEYE</sequence>
<gene>
    <name evidence="2" type="ORF">PPENT_87.1.T1700008</name>
</gene>
<dbReference type="PANTHER" id="PTHR19920">
    <property type="entry name" value="WD40 PROTEIN CIAO1"/>
    <property type="match status" value="1"/>
</dbReference>
<evidence type="ECO:0000256" key="1">
    <source>
        <dbReference type="PROSITE-ProRule" id="PRU00221"/>
    </source>
</evidence>
<evidence type="ECO:0000313" key="3">
    <source>
        <dbReference type="Proteomes" id="UP000689195"/>
    </source>
</evidence>
<dbReference type="PROSITE" id="PS50294">
    <property type="entry name" value="WD_REPEATS_REGION"/>
    <property type="match status" value="2"/>
</dbReference>
<dbReference type="AlphaFoldDB" id="A0A8S1YMP8"/>
<organism evidence="2 3">
    <name type="scientific">Paramecium pentaurelia</name>
    <dbReference type="NCBI Taxonomy" id="43138"/>
    <lineage>
        <taxon>Eukaryota</taxon>
        <taxon>Sar</taxon>
        <taxon>Alveolata</taxon>
        <taxon>Ciliophora</taxon>
        <taxon>Intramacronucleata</taxon>
        <taxon>Oligohymenophorea</taxon>
        <taxon>Peniculida</taxon>
        <taxon>Parameciidae</taxon>
        <taxon>Paramecium</taxon>
    </lineage>
</organism>
<dbReference type="Proteomes" id="UP000689195">
    <property type="component" value="Unassembled WGS sequence"/>
</dbReference>
<reference evidence="2" key="1">
    <citation type="submission" date="2021-01" db="EMBL/GenBank/DDBJ databases">
        <authorList>
            <consortium name="Genoscope - CEA"/>
            <person name="William W."/>
        </authorList>
    </citation>
    <scope>NUCLEOTIDE SEQUENCE</scope>
</reference>
<name>A0A8S1YMP8_9CILI</name>
<dbReference type="OrthoDB" id="6262491at2759"/>
<protein>
    <recommendedName>
        <fullName evidence="4">WD40-repeat-containing domain</fullName>
    </recommendedName>
</protein>
<dbReference type="PANTHER" id="PTHR19920:SF0">
    <property type="entry name" value="CYTOSOLIC IRON-SULFUR PROTEIN ASSEMBLY PROTEIN CIAO1-RELATED"/>
    <property type="match status" value="1"/>
</dbReference>
<keyword evidence="3" id="KW-1185">Reference proteome</keyword>
<dbReference type="GO" id="GO:0097361">
    <property type="term" value="C:cytosolic [4Fe-4S] assembly targeting complex"/>
    <property type="evidence" value="ECO:0007669"/>
    <property type="project" value="TreeGrafter"/>
</dbReference>
<feature type="repeat" description="WD" evidence="1">
    <location>
        <begin position="329"/>
        <end position="363"/>
    </location>
</feature>
<feature type="repeat" description="WD" evidence="1">
    <location>
        <begin position="280"/>
        <end position="311"/>
    </location>
</feature>
<dbReference type="GO" id="GO:0016226">
    <property type="term" value="P:iron-sulfur cluster assembly"/>
    <property type="evidence" value="ECO:0007669"/>
    <property type="project" value="TreeGrafter"/>
</dbReference>